<evidence type="ECO:0000256" key="1">
    <source>
        <dbReference type="SAM" id="MobiDB-lite"/>
    </source>
</evidence>
<dbReference type="GO" id="GO:0016538">
    <property type="term" value="F:cyclin-dependent protein serine/threonine kinase regulator activity"/>
    <property type="evidence" value="ECO:0007669"/>
    <property type="project" value="TreeGrafter"/>
</dbReference>
<dbReference type="CDD" id="cd20557">
    <property type="entry name" value="CYCLIN_ScPCL1-like"/>
    <property type="match status" value="1"/>
</dbReference>
<dbReference type="PANTHER" id="PTHR15615:SF27">
    <property type="entry name" value="PHO85 CYCLIN CLG1"/>
    <property type="match status" value="1"/>
</dbReference>
<reference evidence="2" key="1">
    <citation type="submission" date="2015-10" db="EMBL/GenBank/DDBJ databases">
        <authorList>
            <person name="Regsiter A."/>
            <person name="william w."/>
        </authorList>
    </citation>
    <scope>NUCLEOTIDE SEQUENCE</scope>
    <source>
        <strain evidence="2">Montdore</strain>
    </source>
</reference>
<dbReference type="InterPro" id="IPR013922">
    <property type="entry name" value="Cyclin_PHO80-like"/>
</dbReference>
<dbReference type="GO" id="GO:0000307">
    <property type="term" value="C:cyclin-dependent protein kinase holoenzyme complex"/>
    <property type="evidence" value="ECO:0007669"/>
    <property type="project" value="TreeGrafter"/>
</dbReference>
<accession>A0A292PIL5</accession>
<evidence type="ECO:0000313" key="3">
    <source>
        <dbReference type="Proteomes" id="UP001412239"/>
    </source>
</evidence>
<dbReference type="SUPFAM" id="SSF47954">
    <property type="entry name" value="Cyclin-like"/>
    <property type="match status" value="1"/>
</dbReference>
<dbReference type="PANTHER" id="PTHR15615">
    <property type="match status" value="1"/>
</dbReference>
<dbReference type="AlphaFoldDB" id="A0A292PIL5"/>
<dbReference type="InterPro" id="IPR036915">
    <property type="entry name" value="Cyclin-like_sf"/>
</dbReference>
<proteinExistence type="predicted"/>
<dbReference type="EMBL" id="LN891219">
    <property type="protein sequence ID" value="CUS07322.1"/>
    <property type="molecule type" value="Genomic_DNA"/>
</dbReference>
<feature type="compositionally biased region" description="Basic and acidic residues" evidence="1">
    <location>
        <begin position="165"/>
        <end position="187"/>
    </location>
</feature>
<organism evidence="2 3">
    <name type="scientific">Tuber aestivum</name>
    <name type="common">summer truffle</name>
    <dbReference type="NCBI Taxonomy" id="59557"/>
    <lineage>
        <taxon>Eukaryota</taxon>
        <taxon>Fungi</taxon>
        <taxon>Dikarya</taxon>
        <taxon>Ascomycota</taxon>
        <taxon>Pezizomycotina</taxon>
        <taxon>Pezizomycetes</taxon>
        <taxon>Pezizales</taxon>
        <taxon>Tuberaceae</taxon>
        <taxon>Tuber</taxon>
    </lineage>
</organism>
<feature type="region of interest" description="Disordered" evidence="1">
    <location>
        <begin position="106"/>
        <end position="133"/>
    </location>
</feature>
<evidence type="ECO:0008006" key="4">
    <source>
        <dbReference type="Google" id="ProtNLM"/>
    </source>
</evidence>
<dbReference type="GO" id="GO:0019901">
    <property type="term" value="F:protein kinase binding"/>
    <property type="evidence" value="ECO:0007669"/>
    <property type="project" value="InterPro"/>
</dbReference>
<dbReference type="Proteomes" id="UP001412239">
    <property type="component" value="Unassembled WGS sequence"/>
</dbReference>
<dbReference type="GO" id="GO:0005634">
    <property type="term" value="C:nucleus"/>
    <property type="evidence" value="ECO:0007669"/>
    <property type="project" value="TreeGrafter"/>
</dbReference>
<gene>
    <name evidence="2" type="ORF">GSTUAT00008601001</name>
</gene>
<feature type="compositionally biased region" description="Polar residues" evidence="1">
    <location>
        <begin position="112"/>
        <end position="125"/>
    </location>
</feature>
<dbReference type="Gene3D" id="1.10.472.10">
    <property type="entry name" value="Cyclin-like"/>
    <property type="match status" value="1"/>
</dbReference>
<protein>
    <recommendedName>
        <fullName evidence="4">Cyclin N-terminal domain-containing protein</fullName>
    </recommendedName>
</protein>
<feature type="region of interest" description="Disordered" evidence="1">
    <location>
        <begin position="165"/>
        <end position="189"/>
    </location>
</feature>
<keyword evidence="3" id="KW-1185">Reference proteome</keyword>
<evidence type="ECO:0000313" key="2">
    <source>
        <dbReference type="EMBL" id="CUS07322.1"/>
    </source>
</evidence>
<dbReference type="Pfam" id="PF08613">
    <property type="entry name" value="Cyclin"/>
    <property type="match status" value="1"/>
</dbReference>
<name>A0A292PIL5_9PEZI</name>
<sequence length="491" mass="55070">MVRLAGFEREMADQIVLILERRRALDRAASFHHLETSNLAMPCMFTPQSRLPLTPPDYLPPYGGCNGGVQLNTHQFAMNSQGLAMSEKGAIYDPNLMESYGRKQMPSYSHAPGQSYSVSQQQGNYSGLPPPGLTHPAGRYFPVPALSLPMPVPSGRRLELPPLEESFRHRQEPRKQEQSVHQPEEKPVGGVSAHLDYDMEEMTEFVGVMAQQLVYQRSVSDRALPQQFRKFVLQILSSTRLPSSTILLGLVYLQRRMTKPIPTASRHDHVYRMITIALLLASKFLDDNTFQNKSWSEVTGLPVNELNTLEKDWLKEIGWDLHVDPEGTKGFSQYTTMWETWVRKNGTKAAIPALAPINTNIRHHSRTESTAFSPLYPSSQAYHPMNVLNDPALHLPRPPQSQPEGSYWYMNPGEYSPPSAPETGPTTPEGYAFGWSGAFSSHHRSSTYQLPALSNYHHSHRAWPGGPPCGCSVCQRPDGYMMANFCQPVTA</sequence>